<dbReference type="PRINTS" id="PR00344">
    <property type="entry name" value="BCTRLSENSOR"/>
</dbReference>
<dbReference type="OrthoDB" id="9808408at2"/>
<feature type="transmembrane region" description="Helical" evidence="6">
    <location>
        <begin position="33"/>
        <end position="59"/>
    </location>
</feature>
<dbReference type="PANTHER" id="PTHR43065">
    <property type="entry name" value="SENSOR HISTIDINE KINASE"/>
    <property type="match status" value="1"/>
</dbReference>
<dbReference type="SMART" id="SM00387">
    <property type="entry name" value="HATPase_c"/>
    <property type="match status" value="1"/>
</dbReference>
<dbReference type="Pfam" id="PF25487">
    <property type="entry name" value="ETR1_N"/>
    <property type="match status" value="1"/>
</dbReference>
<keyword evidence="3 8" id="KW-0418">Kinase</keyword>
<keyword evidence="3 8" id="KW-0808">Transferase</keyword>
<dbReference type="PANTHER" id="PTHR43065:SF50">
    <property type="entry name" value="HISTIDINE KINASE"/>
    <property type="match status" value="1"/>
</dbReference>
<feature type="transmembrane region" description="Helical" evidence="6">
    <location>
        <begin position="6"/>
        <end position="26"/>
    </location>
</feature>
<dbReference type="PATRIC" id="fig|56107.3.peg.2233"/>
<dbReference type="InterPro" id="IPR036890">
    <property type="entry name" value="HATPase_C_sf"/>
</dbReference>
<protein>
    <recommendedName>
        <fullName evidence="2">histidine kinase</fullName>
        <ecNumber evidence="2">2.7.13.3</ecNumber>
    </recommendedName>
</protein>
<evidence type="ECO:0000259" key="7">
    <source>
        <dbReference type="PROSITE" id="PS50109"/>
    </source>
</evidence>
<proteinExistence type="predicted"/>
<dbReference type="InterPro" id="IPR036097">
    <property type="entry name" value="HisK_dim/P_sf"/>
</dbReference>
<dbReference type="SUPFAM" id="SSF55874">
    <property type="entry name" value="ATPase domain of HSP90 chaperone/DNA topoisomerase II/histidine kinase"/>
    <property type="match status" value="1"/>
</dbReference>
<evidence type="ECO:0000313" key="9">
    <source>
        <dbReference type="Proteomes" id="UP000010475"/>
    </source>
</evidence>
<dbReference type="Gene3D" id="3.30.565.10">
    <property type="entry name" value="Histidine kinase-like ATPase, C-terminal domain"/>
    <property type="match status" value="1"/>
</dbReference>
<dbReference type="eggNOG" id="COG4191">
    <property type="taxonomic scope" value="Bacteria"/>
</dbReference>
<evidence type="ECO:0000256" key="6">
    <source>
        <dbReference type="SAM" id="Phobius"/>
    </source>
</evidence>
<dbReference type="GO" id="GO:0000155">
    <property type="term" value="F:phosphorelay sensor kinase activity"/>
    <property type="evidence" value="ECO:0007669"/>
    <property type="project" value="InterPro"/>
</dbReference>
<name>K9WVM6_9NOST</name>
<evidence type="ECO:0000313" key="8">
    <source>
        <dbReference type="EMBL" id="AFZ24258.1"/>
    </source>
</evidence>
<dbReference type="InterPro" id="IPR058544">
    <property type="entry name" value="ETR1_N"/>
</dbReference>
<dbReference type="InterPro" id="IPR004358">
    <property type="entry name" value="Sig_transdc_His_kin-like_C"/>
</dbReference>
<organism evidence="8 9">
    <name type="scientific">Cylindrospermum stagnale PCC 7417</name>
    <dbReference type="NCBI Taxonomy" id="56107"/>
    <lineage>
        <taxon>Bacteria</taxon>
        <taxon>Bacillati</taxon>
        <taxon>Cyanobacteriota</taxon>
        <taxon>Cyanophyceae</taxon>
        <taxon>Nostocales</taxon>
        <taxon>Nostocaceae</taxon>
        <taxon>Cylindrospermum</taxon>
    </lineage>
</organism>
<gene>
    <name evidence="8" type="ORF">Cylst_2014</name>
</gene>
<keyword evidence="6" id="KW-0812">Transmembrane</keyword>
<keyword evidence="6" id="KW-1133">Transmembrane helix</keyword>
<keyword evidence="4" id="KW-0902">Two-component regulatory system</keyword>
<evidence type="ECO:0000256" key="3">
    <source>
        <dbReference type="ARBA" id="ARBA00022777"/>
    </source>
</evidence>
<keyword evidence="9" id="KW-1185">Reference proteome</keyword>
<dbReference type="EMBL" id="CP003642">
    <property type="protein sequence ID" value="AFZ24258.1"/>
    <property type="molecule type" value="Genomic_DNA"/>
</dbReference>
<feature type="coiled-coil region" evidence="5">
    <location>
        <begin position="160"/>
        <end position="194"/>
    </location>
</feature>
<dbReference type="RefSeq" id="WP_015207513.1">
    <property type="nucleotide sequence ID" value="NC_019757.1"/>
</dbReference>
<dbReference type="Pfam" id="PF02518">
    <property type="entry name" value="HATPase_c"/>
    <property type="match status" value="1"/>
</dbReference>
<reference evidence="8 9" key="1">
    <citation type="submission" date="2012-06" db="EMBL/GenBank/DDBJ databases">
        <title>Finished chromosome of genome of Cylindrospermum stagnale PCC 7417.</title>
        <authorList>
            <consortium name="US DOE Joint Genome Institute"/>
            <person name="Gugger M."/>
            <person name="Coursin T."/>
            <person name="Rippka R."/>
            <person name="Tandeau De Marsac N."/>
            <person name="Huntemann M."/>
            <person name="Wei C.-L."/>
            <person name="Han J."/>
            <person name="Detter J.C."/>
            <person name="Han C."/>
            <person name="Tapia R."/>
            <person name="Chen A."/>
            <person name="Kyrpides N."/>
            <person name="Mavromatis K."/>
            <person name="Markowitz V."/>
            <person name="Szeto E."/>
            <person name="Ivanova N."/>
            <person name="Pagani I."/>
            <person name="Pati A."/>
            <person name="Goodwin L."/>
            <person name="Nordberg H.P."/>
            <person name="Cantor M.N."/>
            <person name="Hua S.X."/>
            <person name="Woyke T."/>
            <person name="Kerfeld C.A."/>
        </authorList>
    </citation>
    <scope>NUCLEOTIDE SEQUENCE [LARGE SCALE GENOMIC DNA]</scope>
    <source>
        <strain evidence="8 9">PCC 7417</strain>
    </source>
</reference>
<feature type="transmembrane region" description="Helical" evidence="6">
    <location>
        <begin position="71"/>
        <end position="94"/>
    </location>
</feature>
<dbReference type="Gene3D" id="1.10.287.130">
    <property type="match status" value="1"/>
</dbReference>
<keyword evidence="5" id="KW-0175">Coiled coil</keyword>
<dbReference type="SUPFAM" id="SSF47384">
    <property type="entry name" value="Homodimeric domain of signal transducing histidine kinase"/>
    <property type="match status" value="1"/>
</dbReference>
<dbReference type="EC" id="2.7.13.3" evidence="2"/>
<dbReference type="Proteomes" id="UP000010475">
    <property type="component" value="Chromosome"/>
</dbReference>
<evidence type="ECO:0000256" key="4">
    <source>
        <dbReference type="ARBA" id="ARBA00023012"/>
    </source>
</evidence>
<evidence type="ECO:0000256" key="5">
    <source>
        <dbReference type="SAM" id="Coils"/>
    </source>
</evidence>
<dbReference type="InterPro" id="IPR003594">
    <property type="entry name" value="HATPase_dom"/>
</dbReference>
<feature type="domain" description="Histidine kinase" evidence="7">
    <location>
        <begin position="203"/>
        <end position="463"/>
    </location>
</feature>
<dbReference type="KEGG" id="csg:Cylst_2014"/>
<dbReference type="AlphaFoldDB" id="K9WVM6"/>
<dbReference type="PROSITE" id="PS50109">
    <property type="entry name" value="HIS_KIN"/>
    <property type="match status" value="1"/>
</dbReference>
<dbReference type="STRING" id="56107.Cylst_2014"/>
<evidence type="ECO:0000256" key="1">
    <source>
        <dbReference type="ARBA" id="ARBA00000085"/>
    </source>
</evidence>
<comment type="catalytic activity">
    <reaction evidence="1">
        <text>ATP + protein L-histidine = ADP + protein N-phospho-L-histidine.</text>
        <dbReference type="EC" id="2.7.13.3"/>
    </reaction>
</comment>
<keyword evidence="6" id="KW-0472">Membrane</keyword>
<accession>K9WVM6</accession>
<evidence type="ECO:0000256" key="2">
    <source>
        <dbReference type="ARBA" id="ARBA00012438"/>
    </source>
</evidence>
<dbReference type="InterPro" id="IPR005467">
    <property type="entry name" value="His_kinase_dom"/>
</dbReference>
<dbReference type="HOGENOM" id="CLU_000445_114_39_3"/>
<sequence length="470" mass="53291">MILDNLPNLIVIAYFLLPPVLVYAIYKGRDVPFHWMFLVFGVFLSICGTAYVIQTWQIWYPNTWISEFLKILTVIVGIAIAFMVLALLPVALALPSPARLEATKLALESEICDRLRAEKALCDLASQLEQKVEQRTAELSDVNFALKREISDRLFAEKSLRQSETQLRTEHQQLQAALRELQHTQSQLIQAEKMSSLGQMVAGIAHEVNNPVSFIFSNLHYAKQYTGDLLHLVDLYQQEYPQPSGQIQNFIHKIELDFIREDLLNLLSSMRVGTERIRQIVLSMRNFSRLHEAEMKPVDIHEGIDNTLLILNHRLKAVGNHTAIQVIKEYSSLPLVECYAGQLNQVFMNILSNAIDALRELEAHKFEQKQRRVQNTLSIRIQTQVLADNCVNIRIADNGIGIAENLKQKLFDPFFTTKPVGKGTGLGLSICYQIVVDKHRGQLRCVSASGQGAEFVIKIPIRQSPVEQAL</sequence>